<evidence type="ECO:0000259" key="7">
    <source>
        <dbReference type="Pfam" id="PF08501"/>
    </source>
</evidence>
<evidence type="ECO:0000256" key="5">
    <source>
        <dbReference type="ARBA" id="ARBA00049442"/>
    </source>
</evidence>
<accession>A0ABS6WJB4</accession>
<keyword evidence="9" id="KW-1185">Reference proteome</keyword>
<dbReference type="CDD" id="cd01065">
    <property type="entry name" value="NAD_bind_Shikimate_DH"/>
    <property type="match status" value="1"/>
</dbReference>
<dbReference type="InterPro" id="IPR013708">
    <property type="entry name" value="Shikimate_DH-bd_N"/>
</dbReference>
<evidence type="ECO:0000256" key="4">
    <source>
        <dbReference type="ARBA" id="ARBA00023141"/>
    </source>
</evidence>
<dbReference type="Proteomes" id="UP001430804">
    <property type="component" value="Unassembled WGS sequence"/>
</dbReference>
<evidence type="ECO:0000259" key="6">
    <source>
        <dbReference type="Pfam" id="PF01488"/>
    </source>
</evidence>
<comment type="pathway">
    <text evidence="1">Metabolic intermediate biosynthesis; chorismate biosynthesis; chorismate from D-erythrose 4-phosphate and phosphoenolpyruvate: step 4/7.</text>
</comment>
<keyword evidence="4" id="KW-0057">Aromatic amino acid biosynthesis</keyword>
<reference evidence="8" key="1">
    <citation type="submission" date="2021-07" db="EMBL/GenBank/DDBJ databases">
        <title>Pseudohoeflea marina sp. nov. a polyhydroxyalcanoate-producing bacterium.</title>
        <authorList>
            <person name="Zheng W."/>
            <person name="Yu S."/>
            <person name="Huang Y."/>
        </authorList>
    </citation>
    <scope>NUCLEOTIDE SEQUENCE</scope>
    <source>
        <strain evidence="8">DP4N28-3</strain>
    </source>
</reference>
<gene>
    <name evidence="8" type="ORF">KY465_01955</name>
</gene>
<comment type="catalytic activity">
    <reaction evidence="5">
        <text>shikimate + NADP(+) = 3-dehydroshikimate + NADPH + H(+)</text>
        <dbReference type="Rhea" id="RHEA:17737"/>
        <dbReference type="ChEBI" id="CHEBI:15378"/>
        <dbReference type="ChEBI" id="CHEBI:16630"/>
        <dbReference type="ChEBI" id="CHEBI:36208"/>
        <dbReference type="ChEBI" id="CHEBI:57783"/>
        <dbReference type="ChEBI" id="CHEBI:58349"/>
        <dbReference type="EC" id="1.1.1.25"/>
    </reaction>
</comment>
<comment type="caution">
    <text evidence="8">The sequence shown here is derived from an EMBL/GenBank/DDBJ whole genome shotgun (WGS) entry which is preliminary data.</text>
</comment>
<evidence type="ECO:0000256" key="1">
    <source>
        <dbReference type="ARBA" id="ARBA00004871"/>
    </source>
</evidence>
<evidence type="ECO:0000256" key="2">
    <source>
        <dbReference type="ARBA" id="ARBA00012962"/>
    </source>
</evidence>
<dbReference type="Pfam" id="PF01488">
    <property type="entry name" value="Shikimate_DH"/>
    <property type="match status" value="1"/>
</dbReference>
<evidence type="ECO:0000313" key="8">
    <source>
        <dbReference type="EMBL" id="MBW3096038.1"/>
    </source>
</evidence>
<name>A0ABS6WJB4_9HYPH</name>
<dbReference type="Pfam" id="PF08501">
    <property type="entry name" value="Shikimate_dh_N"/>
    <property type="match status" value="1"/>
</dbReference>
<sequence>MKIRGTTKIMGVIGDPIAQAKTPEAILPHFDRLGTDMVCIPLHVAANSLEKAWRGFEVTRNLVGLGITLPYKQAAAGLCDTLDPVAERVGAVNVVRRERDGSFRGYQFDGRGFCSGLLQAGHDLEGRDCLMIGAGGAAMAVACALMEHGVNSLTIANRTPAKAAEVAELANRVTGRRAAKAGPATPAAGQIVINATSLGMNADDPLPLDLGTIDDSMLVAELVAEPERTRLMIAARDRGAAIHSGMHMIRAQVGLIAEHLAEIHG</sequence>
<dbReference type="PANTHER" id="PTHR21089">
    <property type="entry name" value="SHIKIMATE DEHYDROGENASE"/>
    <property type="match status" value="1"/>
</dbReference>
<evidence type="ECO:0000313" key="9">
    <source>
        <dbReference type="Proteomes" id="UP001430804"/>
    </source>
</evidence>
<evidence type="ECO:0000256" key="3">
    <source>
        <dbReference type="ARBA" id="ARBA00022857"/>
    </source>
</evidence>
<protein>
    <recommendedName>
        <fullName evidence="2">shikimate dehydrogenase (NADP(+))</fullName>
        <ecNumber evidence="2">1.1.1.25</ecNumber>
    </recommendedName>
</protein>
<feature type="domain" description="Quinate/shikimate 5-dehydrogenase/glutamyl-tRNA reductase" evidence="6">
    <location>
        <begin position="122"/>
        <end position="173"/>
    </location>
</feature>
<feature type="domain" description="Shikimate dehydrogenase substrate binding N-terminal" evidence="7">
    <location>
        <begin position="12"/>
        <end position="95"/>
    </location>
</feature>
<dbReference type="InterPro" id="IPR006151">
    <property type="entry name" value="Shikm_DH/Glu-tRNA_Rdtase"/>
</dbReference>
<keyword evidence="3" id="KW-0521">NADP</keyword>
<dbReference type="EC" id="1.1.1.25" evidence="2"/>
<organism evidence="8 9">
    <name type="scientific">Pseudohoeflea coraliihabitans</name>
    <dbReference type="NCBI Taxonomy" id="2860393"/>
    <lineage>
        <taxon>Bacteria</taxon>
        <taxon>Pseudomonadati</taxon>
        <taxon>Pseudomonadota</taxon>
        <taxon>Alphaproteobacteria</taxon>
        <taxon>Hyphomicrobiales</taxon>
        <taxon>Rhizobiaceae</taxon>
        <taxon>Pseudohoeflea</taxon>
    </lineage>
</organism>
<proteinExistence type="predicted"/>
<dbReference type="PANTHER" id="PTHR21089:SF1">
    <property type="entry name" value="BIFUNCTIONAL 3-DEHYDROQUINATE DEHYDRATASE_SHIKIMATE DEHYDROGENASE, CHLOROPLASTIC"/>
    <property type="match status" value="1"/>
</dbReference>
<dbReference type="EMBL" id="JAHWQX010000001">
    <property type="protein sequence ID" value="MBW3096038.1"/>
    <property type="molecule type" value="Genomic_DNA"/>
</dbReference>
<dbReference type="InterPro" id="IPR022893">
    <property type="entry name" value="Shikimate_DH_fam"/>
</dbReference>
<keyword evidence="4" id="KW-0028">Amino-acid biosynthesis</keyword>